<sequence>MKKIFNILMTSVLTLAIGSTIVACEDETLGLGSGLVSGDAEGNVTSLDVIAFNTYYDSLRADQKVLQNAILGAYEEPIFGNTKAKLISQFRLTSLSPSFGNNPQTDSVHLFIPVYYNSTKDSVKTDTLNLSKPGVKAEDSDTILIRKTYKVDSIYGNRNASLRLNVRDINTVLYLDSAYYSNPKLRPQDQINTNSTVLGSASIGGKVQNITIKQKVATTNIYEEPVGYKIALDKNYFQDKIIKNEKTGNLDDYASFIRRVIQGFDLSVEENNGFLFTFNPNLMKIRMYYSNDNTTADNKVERKSNNLEFNSNNIWATSGGSNVQINQIENTNKSSLVMNNINNPDRVNGSSRLFLNGSDGTRVNLRFIEDQINDLKSKKASENWTIIGAKLQFHIDEAYNFPKPDYIMGWNNYKKDGKYVNELYSDMLDFYNSYPLNVHFNPIIGDNKYYTLDITKHLKKMVESGEVFEDQEMIVTLGNFLMSPTDASTIFSSSPFYTNRIANPYRIVLHGNATENADKKLKLLVYYTKK</sequence>
<dbReference type="PROSITE" id="PS51257">
    <property type="entry name" value="PROKAR_LIPOPROTEIN"/>
    <property type="match status" value="1"/>
</dbReference>
<dbReference type="EMBL" id="JADGIK010000006">
    <property type="protein sequence ID" value="MBF0597718.1"/>
    <property type="molecule type" value="Genomic_DNA"/>
</dbReference>
<organism evidence="1 2">
    <name type="scientific">Faecalibacter rhinopitheci</name>
    <dbReference type="NCBI Taxonomy" id="2779678"/>
    <lineage>
        <taxon>Bacteria</taxon>
        <taxon>Pseudomonadati</taxon>
        <taxon>Bacteroidota</taxon>
        <taxon>Flavobacteriia</taxon>
        <taxon>Flavobacteriales</taxon>
        <taxon>Weeksellaceae</taxon>
        <taxon>Faecalibacter</taxon>
    </lineage>
</organism>
<dbReference type="Proteomes" id="UP000608754">
    <property type="component" value="Unassembled WGS sequence"/>
</dbReference>
<reference evidence="1" key="1">
    <citation type="submission" date="2020-10" db="EMBL/GenBank/DDBJ databases">
        <authorList>
            <person name="Lu T."/>
            <person name="Wang Q."/>
            <person name="Han X."/>
        </authorList>
    </citation>
    <scope>NUCLEOTIDE SEQUENCE</scope>
    <source>
        <strain evidence="1">WQ 117</strain>
    </source>
</reference>
<evidence type="ECO:0000313" key="1">
    <source>
        <dbReference type="EMBL" id="MBF0597718.1"/>
    </source>
</evidence>
<gene>
    <name evidence="1" type="ORF">IM532_09700</name>
</gene>
<accession>A0A8J7FS61</accession>
<evidence type="ECO:0000313" key="2">
    <source>
        <dbReference type="Proteomes" id="UP000608754"/>
    </source>
</evidence>
<comment type="caution">
    <text evidence="1">The sequence shown here is derived from an EMBL/GenBank/DDBJ whole genome shotgun (WGS) entry which is preliminary data.</text>
</comment>
<proteinExistence type="predicted"/>
<dbReference type="AlphaFoldDB" id="A0A8J7FS61"/>
<dbReference type="Pfam" id="PF14092">
    <property type="entry name" value="DUF4270"/>
    <property type="match status" value="1"/>
</dbReference>
<dbReference type="RefSeq" id="WP_194183265.1">
    <property type="nucleotide sequence ID" value="NZ_JADGIK010000006.1"/>
</dbReference>
<name>A0A8J7FS61_9FLAO</name>
<dbReference type="InterPro" id="IPR025366">
    <property type="entry name" value="DUF4270"/>
</dbReference>
<protein>
    <submittedName>
        <fullName evidence="1">DUF4270 domain-containing protein</fullName>
    </submittedName>
</protein>
<keyword evidence="2" id="KW-1185">Reference proteome</keyword>